<gene>
    <name evidence="3" type="ORF">EV186_1031056</name>
</gene>
<feature type="region of interest" description="Disordered" evidence="1">
    <location>
        <begin position="7"/>
        <end position="65"/>
    </location>
</feature>
<name>A0A4R6SG54_LABRH</name>
<dbReference type="InterPro" id="IPR011042">
    <property type="entry name" value="6-blade_b-propeller_TolB-like"/>
</dbReference>
<feature type="domain" description="Glucose/Sorbosone dehydrogenase" evidence="2">
    <location>
        <begin position="93"/>
        <end position="267"/>
    </location>
</feature>
<evidence type="ECO:0000259" key="2">
    <source>
        <dbReference type="Pfam" id="PF07995"/>
    </source>
</evidence>
<evidence type="ECO:0000313" key="3">
    <source>
        <dbReference type="EMBL" id="TDP98076.1"/>
    </source>
</evidence>
<comment type="caution">
    <text evidence="3">The sequence shown here is derived from an EMBL/GenBank/DDBJ whole genome shotgun (WGS) entry which is preliminary data.</text>
</comment>
<dbReference type="Pfam" id="PF07995">
    <property type="entry name" value="GSDH"/>
    <property type="match status" value="1"/>
</dbReference>
<feature type="compositionally biased region" description="Polar residues" evidence="1">
    <location>
        <begin position="16"/>
        <end position="25"/>
    </location>
</feature>
<dbReference type="SUPFAM" id="SSF63829">
    <property type="entry name" value="Calcium-dependent phosphotriesterase"/>
    <property type="match status" value="1"/>
</dbReference>
<dbReference type="EMBL" id="SNXZ01000003">
    <property type="protein sequence ID" value="TDP98076.1"/>
    <property type="molecule type" value="Genomic_DNA"/>
</dbReference>
<feature type="compositionally biased region" description="Gly residues" evidence="1">
    <location>
        <begin position="40"/>
        <end position="51"/>
    </location>
</feature>
<evidence type="ECO:0000313" key="4">
    <source>
        <dbReference type="Proteomes" id="UP000295444"/>
    </source>
</evidence>
<dbReference type="Gene3D" id="2.120.10.30">
    <property type="entry name" value="TolB, C-terminal domain"/>
    <property type="match status" value="1"/>
</dbReference>
<dbReference type="Proteomes" id="UP000295444">
    <property type="component" value="Unassembled WGS sequence"/>
</dbReference>
<reference evidence="3 4" key="1">
    <citation type="submission" date="2019-03" db="EMBL/GenBank/DDBJ databases">
        <title>Genomic Encyclopedia of Type Strains, Phase IV (KMG-IV): sequencing the most valuable type-strain genomes for metagenomic binning, comparative biology and taxonomic classification.</title>
        <authorList>
            <person name="Goeker M."/>
        </authorList>
    </citation>
    <scope>NUCLEOTIDE SEQUENCE [LARGE SCALE GENOMIC DNA]</scope>
    <source>
        <strain evidence="3 4">DSM 45361</strain>
    </source>
</reference>
<evidence type="ECO:0000256" key="1">
    <source>
        <dbReference type="SAM" id="MobiDB-lite"/>
    </source>
</evidence>
<accession>A0A4R6SG54</accession>
<dbReference type="AlphaFoldDB" id="A0A4R6SG54"/>
<organism evidence="3 4">
    <name type="scientific">Labedaea rhizosphaerae</name>
    <dbReference type="NCBI Taxonomy" id="598644"/>
    <lineage>
        <taxon>Bacteria</taxon>
        <taxon>Bacillati</taxon>
        <taxon>Actinomycetota</taxon>
        <taxon>Actinomycetes</taxon>
        <taxon>Pseudonocardiales</taxon>
        <taxon>Pseudonocardiaceae</taxon>
        <taxon>Labedaea</taxon>
    </lineage>
</organism>
<proteinExistence type="predicted"/>
<dbReference type="InterPro" id="IPR012938">
    <property type="entry name" value="Glc/Sorbosone_DH"/>
</dbReference>
<keyword evidence="4" id="KW-1185">Reference proteome</keyword>
<sequence length="379" mass="38097">MVTLCAGCATFPEQPPQQKWQSTAALTPEAGPTPGLPEDPGGGSPDSGGGQQNSAEPVPPPDGCTDYNPAVIGTCLDTVFAVAALPGDPRNPVALVGERRTGRILKVQKDTKPVVVAKLAVNPAGDGGLTGLALSPSYSEDQLIFAYITTGSDNRLVRIAPGDKPKPVITGIPRGSTGNRGALAADHKGALLLATGDAGNASAATTESSLAGKVLRVDATGKAAEGNPHGERVIASGLHAPGGVCASVDGAMAWVTDQGAKEDLLYRLVPGRALTTPAWTWPDRPGVAGCIAWSNMVVVATSKAGNLQNLPLAPDGTFTGKPATTMTGEDGFGLLGGVDIVSDALAIGATVNKQGGKPVSSDDRAIVINRQNAGGGGID</sequence>
<protein>
    <submittedName>
        <fullName evidence="3">Glucose/sorbosone dehydrogenase</fullName>
    </submittedName>
</protein>